<name>A0A254T997_9BURK</name>
<dbReference type="SMART" id="SM01322">
    <property type="entry name" value="YaeQ"/>
    <property type="match status" value="1"/>
</dbReference>
<keyword evidence="2" id="KW-1185">Reference proteome</keyword>
<comment type="caution">
    <text evidence="1">The sequence shown here is derived from an EMBL/GenBank/DDBJ whole genome shotgun (WGS) entry which is preliminary data.</text>
</comment>
<evidence type="ECO:0000313" key="1">
    <source>
        <dbReference type="EMBL" id="OWW18737.1"/>
    </source>
</evidence>
<dbReference type="RefSeq" id="WP_088710140.1">
    <property type="nucleotide sequence ID" value="NZ_LSTO01000002.1"/>
</dbReference>
<protein>
    <recommendedName>
        <fullName evidence="3">YaeQ family protein</fullName>
    </recommendedName>
</protein>
<dbReference type="Proteomes" id="UP000197535">
    <property type="component" value="Unassembled WGS sequence"/>
</dbReference>
<dbReference type="InterPro" id="IPR038590">
    <property type="entry name" value="YaeQ_sf"/>
</dbReference>
<dbReference type="EMBL" id="LSTO01000002">
    <property type="protein sequence ID" value="OWW18737.1"/>
    <property type="molecule type" value="Genomic_DNA"/>
</dbReference>
<accession>A0A254T997</accession>
<sequence length="181" mass="20247">MALKATIFKADLQVADMDRHYYGDHALTIARHPSETDERMMVRVLAFALHAHEALAFGKGLSTDDEPDLWLKDLTGAVEKWIDVGQPDDRRLLKACGRASEVIVYSYSATSAVWWKQLAGKLERARNLQVFNLPAQASTELASMAKRTMQLQCTIQEGQIWVADGDHSVHLELEVLKSRAG</sequence>
<dbReference type="PANTHER" id="PTHR38784:SF1">
    <property type="entry name" value="SUCROSE PHOSPHORYLASE"/>
    <property type="match status" value="1"/>
</dbReference>
<gene>
    <name evidence="1" type="ORF">AYR66_03980</name>
</gene>
<evidence type="ECO:0008006" key="3">
    <source>
        <dbReference type="Google" id="ProtNLM"/>
    </source>
</evidence>
<dbReference type="InterPro" id="IPR009822">
    <property type="entry name" value="YaeQ"/>
</dbReference>
<dbReference type="AlphaFoldDB" id="A0A254T997"/>
<dbReference type="InterPro" id="IPR011335">
    <property type="entry name" value="Restrct_endonuc-II-like"/>
</dbReference>
<reference evidence="1 2" key="1">
    <citation type="submission" date="2016-02" db="EMBL/GenBank/DDBJ databases">
        <authorList>
            <person name="Wen L."/>
            <person name="He K."/>
            <person name="Yang H."/>
        </authorList>
    </citation>
    <scope>NUCLEOTIDE SEQUENCE [LARGE SCALE GENOMIC DNA]</scope>
    <source>
        <strain evidence="1 2">TSA40</strain>
    </source>
</reference>
<evidence type="ECO:0000313" key="2">
    <source>
        <dbReference type="Proteomes" id="UP000197535"/>
    </source>
</evidence>
<dbReference type="PIRSF" id="PIRSF011484">
    <property type="entry name" value="YaeQ"/>
    <property type="match status" value="1"/>
</dbReference>
<dbReference type="Pfam" id="PF07152">
    <property type="entry name" value="YaeQ"/>
    <property type="match status" value="1"/>
</dbReference>
<dbReference type="Gene3D" id="3.10.640.10">
    <property type="entry name" value="Restriction endonuclease-like alpha-beta roll domain"/>
    <property type="match status" value="1"/>
</dbReference>
<dbReference type="CDD" id="cd22368">
    <property type="entry name" value="YaeQ-like"/>
    <property type="match status" value="1"/>
</dbReference>
<dbReference type="OrthoDB" id="5293309at2"/>
<dbReference type="PANTHER" id="PTHR38784">
    <property type="entry name" value="SUCROSE PHOSPHORYLASE"/>
    <property type="match status" value="1"/>
</dbReference>
<dbReference type="SUPFAM" id="SSF52980">
    <property type="entry name" value="Restriction endonuclease-like"/>
    <property type="match status" value="1"/>
</dbReference>
<proteinExistence type="predicted"/>
<organism evidence="1 2">
    <name type="scientific">Noviherbaspirillum denitrificans</name>
    <dbReference type="NCBI Taxonomy" id="1968433"/>
    <lineage>
        <taxon>Bacteria</taxon>
        <taxon>Pseudomonadati</taxon>
        <taxon>Pseudomonadota</taxon>
        <taxon>Betaproteobacteria</taxon>
        <taxon>Burkholderiales</taxon>
        <taxon>Oxalobacteraceae</taxon>
        <taxon>Noviherbaspirillum</taxon>
    </lineage>
</organism>